<dbReference type="EMBL" id="CABPRJ010002406">
    <property type="protein sequence ID" value="VVC45589.1"/>
    <property type="molecule type" value="Genomic_DNA"/>
</dbReference>
<keyword evidence="2" id="KW-1185">Reference proteome</keyword>
<organism evidence="1 2">
    <name type="scientific">Cinara cedri</name>
    <dbReference type="NCBI Taxonomy" id="506608"/>
    <lineage>
        <taxon>Eukaryota</taxon>
        <taxon>Metazoa</taxon>
        <taxon>Ecdysozoa</taxon>
        <taxon>Arthropoda</taxon>
        <taxon>Hexapoda</taxon>
        <taxon>Insecta</taxon>
        <taxon>Pterygota</taxon>
        <taxon>Neoptera</taxon>
        <taxon>Paraneoptera</taxon>
        <taxon>Hemiptera</taxon>
        <taxon>Sternorrhyncha</taxon>
        <taxon>Aphidomorpha</taxon>
        <taxon>Aphidoidea</taxon>
        <taxon>Aphididae</taxon>
        <taxon>Lachninae</taxon>
        <taxon>Cinara</taxon>
    </lineage>
</organism>
<gene>
    <name evidence="1" type="ORF">CINCED_3A002760</name>
</gene>
<reference evidence="1 2" key="1">
    <citation type="submission" date="2019-08" db="EMBL/GenBank/DDBJ databases">
        <authorList>
            <person name="Alioto T."/>
            <person name="Alioto T."/>
            <person name="Gomez Garrido J."/>
        </authorList>
    </citation>
    <scope>NUCLEOTIDE SEQUENCE [LARGE SCALE GENOMIC DNA]</scope>
</reference>
<sequence>MDKPCSNTVETSVHGTISKIRIGNIRIHKEIGSRTIKISDSNSVKKGTIKYNSNIEGTCCNMNVWCHPGTFKMPRMTSFMFPILCKCDVSQKKFVESVAMIPRLNITFPLLTQETVIGIEALLIMDKEYRDFLIEDLYYLESGPLITYTKRIMNVLFSNVLLSNYAFKSQRVNESMKESFSDLKICQVIIDAIRKHDKYKDDYSDIELKIKAYLTQIWYSVKLRKKEEHSKKNS</sequence>
<dbReference type="OrthoDB" id="6498951at2759"/>
<dbReference type="AlphaFoldDB" id="A0A5E4NRR4"/>
<evidence type="ECO:0000313" key="2">
    <source>
        <dbReference type="Proteomes" id="UP000325440"/>
    </source>
</evidence>
<protein>
    <submittedName>
        <fullName evidence="1">Uncharacterized protein</fullName>
    </submittedName>
</protein>
<accession>A0A5E4NRR4</accession>
<dbReference type="Proteomes" id="UP000325440">
    <property type="component" value="Unassembled WGS sequence"/>
</dbReference>
<evidence type="ECO:0000313" key="1">
    <source>
        <dbReference type="EMBL" id="VVC45589.1"/>
    </source>
</evidence>
<proteinExistence type="predicted"/>
<name>A0A5E4NRR4_9HEMI</name>